<dbReference type="Pfam" id="PF08212">
    <property type="entry name" value="Lipocalin_2"/>
    <property type="match status" value="1"/>
</dbReference>
<keyword evidence="3" id="KW-1185">Reference proteome</keyword>
<protein>
    <submittedName>
        <fullName evidence="2">Lipocalin family protein</fullName>
    </submittedName>
</protein>
<dbReference type="Gene3D" id="2.40.128.20">
    <property type="match status" value="1"/>
</dbReference>
<evidence type="ECO:0000259" key="1">
    <source>
        <dbReference type="Pfam" id="PF08212"/>
    </source>
</evidence>
<organism evidence="2 3">
    <name type="scientific">Sphingobacterium suaedae</name>
    <dbReference type="NCBI Taxonomy" id="1686402"/>
    <lineage>
        <taxon>Bacteria</taxon>
        <taxon>Pseudomonadati</taxon>
        <taxon>Bacteroidota</taxon>
        <taxon>Sphingobacteriia</taxon>
        <taxon>Sphingobacteriales</taxon>
        <taxon>Sphingobacteriaceae</taxon>
        <taxon>Sphingobacterium</taxon>
    </lineage>
</organism>
<reference evidence="3" key="1">
    <citation type="journal article" date="2019" name="Int. J. Syst. Evol. Microbiol.">
        <title>The Global Catalogue of Microorganisms (GCM) 10K type strain sequencing project: providing services to taxonomists for standard genome sequencing and annotation.</title>
        <authorList>
            <consortium name="The Broad Institute Genomics Platform"/>
            <consortium name="The Broad Institute Genome Sequencing Center for Infectious Disease"/>
            <person name="Wu L."/>
            <person name="Ma J."/>
        </authorList>
    </citation>
    <scope>NUCLEOTIDE SEQUENCE [LARGE SCALE GENOMIC DNA]</scope>
    <source>
        <strain evidence="3">KCTC 42662</strain>
    </source>
</reference>
<gene>
    <name evidence="2" type="ORF">ACFSR5_01590</name>
</gene>
<evidence type="ECO:0000313" key="2">
    <source>
        <dbReference type="EMBL" id="MFD2546330.1"/>
    </source>
</evidence>
<proteinExistence type="predicted"/>
<evidence type="ECO:0000313" key="3">
    <source>
        <dbReference type="Proteomes" id="UP001597545"/>
    </source>
</evidence>
<feature type="domain" description="Lipocalin/cytosolic fatty-acid binding" evidence="1">
    <location>
        <begin position="20"/>
        <end position="78"/>
    </location>
</feature>
<sequence length="82" mass="9289">MPPGAVPVPPFELDRYSDMAALETTFLTHFDAGYHVIALAEQYRYALVAGKDLDYLRIMARKPKIPKDVRVAFHEKAEGIRV</sequence>
<accession>A0ABW5KDI1</accession>
<dbReference type="InterPro" id="IPR012674">
    <property type="entry name" value="Calycin"/>
</dbReference>
<dbReference type="InterPro" id="IPR000566">
    <property type="entry name" value="Lipocln_cytosolic_FA-bd_dom"/>
</dbReference>
<dbReference type="RefSeq" id="WP_380900010.1">
    <property type="nucleotide sequence ID" value="NZ_JBHUEG010000002.1"/>
</dbReference>
<comment type="caution">
    <text evidence="2">The sequence shown here is derived from an EMBL/GenBank/DDBJ whole genome shotgun (WGS) entry which is preliminary data.</text>
</comment>
<name>A0ABW5KDI1_9SPHI</name>
<dbReference type="Proteomes" id="UP001597545">
    <property type="component" value="Unassembled WGS sequence"/>
</dbReference>
<dbReference type="EMBL" id="JBHULR010000001">
    <property type="protein sequence ID" value="MFD2546330.1"/>
    <property type="molecule type" value="Genomic_DNA"/>
</dbReference>
<dbReference type="SUPFAM" id="SSF50814">
    <property type="entry name" value="Lipocalins"/>
    <property type="match status" value="1"/>
</dbReference>